<accession>A0A5C5ZB73</accession>
<comment type="caution">
    <text evidence="2">The sequence shown here is derived from an EMBL/GenBank/DDBJ whole genome shotgun (WGS) entry which is preliminary data.</text>
</comment>
<name>A0A5C5ZB73_9BACT</name>
<feature type="compositionally biased region" description="Polar residues" evidence="1">
    <location>
        <begin position="67"/>
        <end position="77"/>
    </location>
</feature>
<feature type="region of interest" description="Disordered" evidence="1">
    <location>
        <begin position="23"/>
        <end position="98"/>
    </location>
</feature>
<evidence type="ECO:0000256" key="1">
    <source>
        <dbReference type="SAM" id="MobiDB-lite"/>
    </source>
</evidence>
<sequence>MRTASITESWGLSSLDRAIGSTGYSFHAASDPGRLGQATSTNCGPCRDRPRSVVMSRRAVEGPEPGPTSSVPGQSFAPSAEDARTEDRSIDEGADRRKVPPAAWSRLATCHRLAVDSESTNLFAALLAGPVRSMTRCPRRNATRFAFASNEADR</sequence>
<dbReference type="AlphaFoldDB" id="A0A5C5ZB73"/>
<dbReference type="EMBL" id="SJPJ01000001">
    <property type="protein sequence ID" value="TWT84387.1"/>
    <property type="molecule type" value="Genomic_DNA"/>
</dbReference>
<gene>
    <name evidence="2" type="ORF">CA13_58650</name>
</gene>
<keyword evidence="3" id="KW-1185">Reference proteome</keyword>
<feature type="compositionally biased region" description="Basic and acidic residues" evidence="1">
    <location>
        <begin position="81"/>
        <end position="98"/>
    </location>
</feature>
<proteinExistence type="predicted"/>
<evidence type="ECO:0000313" key="2">
    <source>
        <dbReference type="EMBL" id="TWT84387.1"/>
    </source>
</evidence>
<protein>
    <submittedName>
        <fullName evidence="2">Uncharacterized protein</fullName>
    </submittedName>
</protein>
<evidence type="ECO:0000313" key="3">
    <source>
        <dbReference type="Proteomes" id="UP000315010"/>
    </source>
</evidence>
<organism evidence="2 3">
    <name type="scientific">Novipirellula herctigrandis</name>
    <dbReference type="NCBI Taxonomy" id="2527986"/>
    <lineage>
        <taxon>Bacteria</taxon>
        <taxon>Pseudomonadati</taxon>
        <taxon>Planctomycetota</taxon>
        <taxon>Planctomycetia</taxon>
        <taxon>Pirellulales</taxon>
        <taxon>Pirellulaceae</taxon>
        <taxon>Novipirellula</taxon>
    </lineage>
</organism>
<reference evidence="2 3" key="1">
    <citation type="submission" date="2019-02" db="EMBL/GenBank/DDBJ databases">
        <title>Deep-cultivation of Planctomycetes and their phenomic and genomic characterization uncovers novel biology.</title>
        <authorList>
            <person name="Wiegand S."/>
            <person name="Jogler M."/>
            <person name="Boedeker C."/>
            <person name="Pinto D."/>
            <person name="Vollmers J."/>
            <person name="Rivas-Marin E."/>
            <person name="Kohn T."/>
            <person name="Peeters S.H."/>
            <person name="Heuer A."/>
            <person name="Rast P."/>
            <person name="Oberbeckmann S."/>
            <person name="Bunk B."/>
            <person name="Jeske O."/>
            <person name="Meyerdierks A."/>
            <person name="Storesund J.E."/>
            <person name="Kallscheuer N."/>
            <person name="Luecker S."/>
            <person name="Lage O.M."/>
            <person name="Pohl T."/>
            <person name="Merkel B.J."/>
            <person name="Hornburger P."/>
            <person name="Mueller R.-W."/>
            <person name="Bruemmer F."/>
            <person name="Labrenz M."/>
            <person name="Spormann A.M."/>
            <person name="Op Den Camp H."/>
            <person name="Overmann J."/>
            <person name="Amann R."/>
            <person name="Jetten M.S.M."/>
            <person name="Mascher T."/>
            <person name="Medema M.H."/>
            <person name="Devos D.P."/>
            <person name="Kaster A.-K."/>
            <person name="Ovreas L."/>
            <person name="Rohde M."/>
            <person name="Galperin M.Y."/>
            <person name="Jogler C."/>
        </authorList>
    </citation>
    <scope>NUCLEOTIDE SEQUENCE [LARGE SCALE GENOMIC DNA]</scope>
    <source>
        <strain evidence="2 3">CA13</strain>
    </source>
</reference>
<dbReference type="Proteomes" id="UP000315010">
    <property type="component" value="Unassembled WGS sequence"/>
</dbReference>